<feature type="compositionally biased region" description="Polar residues" evidence="1">
    <location>
        <begin position="333"/>
        <end position="342"/>
    </location>
</feature>
<dbReference type="Proteomes" id="UP000298030">
    <property type="component" value="Unassembled WGS sequence"/>
</dbReference>
<evidence type="ECO:0000256" key="1">
    <source>
        <dbReference type="SAM" id="MobiDB-lite"/>
    </source>
</evidence>
<evidence type="ECO:0000259" key="2">
    <source>
        <dbReference type="PROSITE" id="PS50800"/>
    </source>
</evidence>
<dbReference type="STRING" id="71717.A0A4Y7SQY5"/>
<dbReference type="PROSITE" id="PS50800">
    <property type="entry name" value="SAP"/>
    <property type="match status" value="1"/>
</dbReference>
<accession>A0A4Y7SQY5</accession>
<dbReference type="PANTHER" id="PTHR46579:SF1">
    <property type="entry name" value="F5_8 TYPE C DOMAIN-CONTAINING PROTEIN"/>
    <property type="match status" value="1"/>
</dbReference>
<feature type="domain" description="SAP" evidence="2">
    <location>
        <begin position="214"/>
        <end position="248"/>
    </location>
</feature>
<name>A0A4Y7SQY5_COPMI</name>
<reference evidence="3 4" key="1">
    <citation type="journal article" date="2019" name="Nat. Ecol. Evol.">
        <title>Megaphylogeny resolves global patterns of mushroom evolution.</title>
        <authorList>
            <person name="Varga T."/>
            <person name="Krizsan K."/>
            <person name="Foldi C."/>
            <person name="Dima B."/>
            <person name="Sanchez-Garcia M."/>
            <person name="Sanchez-Ramirez S."/>
            <person name="Szollosi G.J."/>
            <person name="Szarkandi J.G."/>
            <person name="Papp V."/>
            <person name="Albert L."/>
            <person name="Andreopoulos W."/>
            <person name="Angelini C."/>
            <person name="Antonin V."/>
            <person name="Barry K.W."/>
            <person name="Bougher N.L."/>
            <person name="Buchanan P."/>
            <person name="Buyck B."/>
            <person name="Bense V."/>
            <person name="Catcheside P."/>
            <person name="Chovatia M."/>
            <person name="Cooper J."/>
            <person name="Damon W."/>
            <person name="Desjardin D."/>
            <person name="Finy P."/>
            <person name="Geml J."/>
            <person name="Haridas S."/>
            <person name="Hughes K."/>
            <person name="Justo A."/>
            <person name="Karasinski D."/>
            <person name="Kautmanova I."/>
            <person name="Kiss B."/>
            <person name="Kocsube S."/>
            <person name="Kotiranta H."/>
            <person name="LaButti K.M."/>
            <person name="Lechner B.E."/>
            <person name="Liimatainen K."/>
            <person name="Lipzen A."/>
            <person name="Lukacs Z."/>
            <person name="Mihaltcheva S."/>
            <person name="Morgado L.N."/>
            <person name="Niskanen T."/>
            <person name="Noordeloos M.E."/>
            <person name="Ohm R.A."/>
            <person name="Ortiz-Santana B."/>
            <person name="Ovrebo C."/>
            <person name="Racz N."/>
            <person name="Riley R."/>
            <person name="Savchenko A."/>
            <person name="Shiryaev A."/>
            <person name="Soop K."/>
            <person name="Spirin V."/>
            <person name="Szebenyi C."/>
            <person name="Tomsovsky M."/>
            <person name="Tulloss R.E."/>
            <person name="Uehling J."/>
            <person name="Grigoriev I.V."/>
            <person name="Vagvolgyi C."/>
            <person name="Papp T."/>
            <person name="Martin F.M."/>
            <person name="Miettinen O."/>
            <person name="Hibbett D.S."/>
            <person name="Nagy L.G."/>
        </authorList>
    </citation>
    <scope>NUCLEOTIDE SEQUENCE [LARGE SCALE GENOMIC DNA]</scope>
    <source>
        <strain evidence="3 4">FP101781</strain>
    </source>
</reference>
<dbReference type="EMBL" id="QPFP01000071">
    <property type="protein sequence ID" value="TEB24058.1"/>
    <property type="molecule type" value="Genomic_DNA"/>
</dbReference>
<protein>
    <recommendedName>
        <fullName evidence="2">SAP domain-containing protein</fullName>
    </recommendedName>
</protein>
<dbReference type="AlphaFoldDB" id="A0A4Y7SQY5"/>
<sequence>MYLVGVVPGPRKLKEGEINHYLDLVVDDFTPFWNPGVSFKSTGLDNGPTLCLAAIIPIICDALGAREVSGFPSINSMQFCIFCHLPLYEVENFDFTKWSKRTCAEHKALAEAWRSADGATRLTMQKTSHPARYTSLLRLPYFDPVRFTTIDTMHLLYLGLFQRHCRQIWGMDVKLEDGDGSRRGHGSTPLPPSDEDIEAGRLILVSGRVERFYSCKIKKDVLYQLCEENGLRTGGKKRDLIQELKAFVSLDLRDMPAIMEKVKLDFRVTESHLAKDMSLKKCPNDPLKLMCYLRGLKFEHASPLETLAAARQNLTRKDEEATASVGNAPTLAESVTPNSQISKPKPKPTRPKSAVLGSGVLNSYVVDRQNMVLPSWITAPPAKAGHAEHGKMSADQWRVFCTVNLPITLIRIWSFRGSEPRWLQMLLNFLDMVIAVEIASLVVTSPTLITQYEVLMHRYLESLKSVYKDAPIVQNHHTAMHVGDVMRDFGPTPGFRAYATERFNYILQRVKTNRHELGEIKMTMTRSVSRASNLLGLLENPSAVPKSMSETVSRILKGDQRGTRVNDVAVSTPGDIQDIPRHRNPTRKQSQLDDNLLEHLTEYLNSNKSHGSHFVPYHRRQKQPSDIYLHPHATFLRLLVVEGISYRPSENSMGSSQVLVNQDGRSNRPALIQAIFRHSRHSSDGIIEETFLAVRFLKSLTQREQDMDPYRKANKHYGPDVCPFKDVFGSIWRAGLEDIAIVRPSQLICHFAWTMMSVQSIPGPCVHAQPLNRVRLCPFCTLFGAWLVADSLGALFLVEITV</sequence>
<evidence type="ECO:0000313" key="4">
    <source>
        <dbReference type="Proteomes" id="UP000298030"/>
    </source>
</evidence>
<organism evidence="3 4">
    <name type="scientific">Coprinellus micaceus</name>
    <name type="common">Glistening ink-cap mushroom</name>
    <name type="synonym">Coprinus micaceus</name>
    <dbReference type="NCBI Taxonomy" id="71717"/>
    <lineage>
        <taxon>Eukaryota</taxon>
        <taxon>Fungi</taxon>
        <taxon>Dikarya</taxon>
        <taxon>Basidiomycota</taxon>
        <taxon>Agaricomycotina</taxon>
        <taxon>Agaricomycetes</taxon>
        <taxon>Agaricomycetidae</taxon>
        <taxon>Agaricales</taxon>
        <taxon>Agaricineae</taxon>
        <taxon>Psathyrellaceae</taxon>
        <taxon>Coprinellus</taxon>
    </lineage>
</organism>
<dbReference type="InterPro" id="IPR003034">
    <property type="entry name" value="SAP_dom"/>
</dbReference>
<keyword evidence="4" id="KW-1185">Reference proteome</keyword>
<comment type="caution">
    <text evidence="3">The sequence shown here is derived from an EMBL/GenBank/DDBJ whole genome shotgun (WGS) entry which is preliminary data.</text>
</comment>
<evidence type="ECO:0000313" key="3">
    <source>
        <dbReference type="EMBL" id="TEB24058.1"/>
    </source>
</evidence>
<gene>
    <name evidence="3" type="ORF">FA13DRAFT_1639190</name>
</gene>
<dbReference type="OrthoDB" id="3039677at2759"/>
<feature type="region of interest" description="Disordered" evidence="1">
    <location>
        <begin position="570"/>
        <end position="589"/>
    </location>
</feature>
<proteinExistence type="predicted"/>
<dbReference type="PANTHER" id="PTHR46579">
    <property type="entry name" value="F5/8 TYPE C DOMAIN-CONTAINING PROTEIN-RELATED"/>
    <property type="match status" value="1"/>
</dbReference>
<feature type="region of interest" description="Disordered" evidence="1">
    <location>
        <begin position="318"/>
        <end position="354"/>
    </location>
</feature>